<dbReference type="Pfam" id="PF02452">
    <property type="entry name" value="PemK_toxin"/>
    <property type="match status" value="1"/>
</dbReference>
<dbReference type="RefSeq" id="WP_276649281.1">
    <property type="nucleotide sequence ID" value="NZ_JAAYSM010000308.1"/>
</dbReference>
<reference evidence="3 4" key="1">
    <citation type="journal article" date="2020" name="Biotechnol. Biofuels">
        <title>New insights from the biogas microbiome by comprehensive genome-resolved metagenomics of nearly 1600 species originating from multiple anaerobic digesters.</title>
        <authorList>
            <person name="Campanaro S."/>
            <person name="Treu L."/>
            <person name="Rodriguez-R L.M."/>
            <person name="Kovalovszki A."/>
            <person name="Ziels R.M."/>
            <person name="Maus I."/>
            <person name="Zhu X."/>
            <person name="Kougias P.G."/>
            <person name="Basile A."/>
            <person name="Luo G."/>
            <person name="Schluter A."/>
            <person name="Konstantinidis K.T."/>
            <person name="Angelidaki I."/>
        </authorList>
    </citation>
    <scope>NUCLEOTIDE SEQUENCE [LARGE SCALE GENOMIC DNA]</scope>
    <source>
        <strain evidence="3">AS23ysBPME_34</strain>
    </source>
</reference>
<evidence type="ECO:0000313" key="3">
    <source>
        <dbReference type="EMBL" id="NLJ18981.1"/>
    </source>
</evidence>
<dbReference type="AlphaFoldDB" id="A0A7X8C4V4"/>
<sequence length="268" mass="31744">MNEENTIEKIQKKIAVYRHKNEKQNLNLLKWINRLFGYAISESDKKEKYWAYSRGSIIKVDFGFNVGHEIGGTHYAIVINKKDSIYSGTLNVIPLTSKKEKKKIRKHEIDLGNEFYAIVEHRLEATDRTLHIFNLYDSDLNKQLHLFYEEFGYEFCIFNDIISNKYFAIYIELQIKKNSSVNYDLLKEKFDLRKQFYSKEAISSQNLRKELRFMKSGTIAKIDQMTTISKKRIINPVKSHHALNNIKLFDSTMDRINNKIKELYVFDS</sequence>
<keyword evidence="2" id="KW-1277">Toxin-antitoxin system</keyword>
<dbReference type="InterPro" id="IPR011067">
    <property type="entry name" value="Plasmid_toxin/cell-grow_inhib"/>
</dbReference>
<evidence type="ECO:0000313" key="4">
    <source>
        <dbReference type="Proteomes" id="UP000541058"/>
    </source>
</evidence>
<dbReference type="GO" id="GO:0003677">
    <property type="term" value="F:DNA binding"/>
    <property type="evidence" value="ECO:0007669"/>
    <property type="project" value="InterPro"/>
</dbReference>
<proteinExistence type="inferred from homology"/>
<comment type="caution">
    <text evidence="3">The sequence shown here is derived from an EMBL/GenBank/DDBJ whole genome shotgun (WGS) entry which is preliminary data.</text>
</comment>
<name>A0A7X8C4V4_9LACT</name>
<dbReference type="Proteomes" id="UP000541058">
    <property type="component" value="Unassembled WGS sequence"/>
</dbReference>
<organism evidence="3 4">
    <name type="scientific">Globicatella sulfidifaciens</name>
    <dbReference type="NCBI Taxonomy" id="136093"/>
    <lineage>
        <taxon>Bacteria</taxon>
        <taxon>Bacillati</taxon>
        <taxon>Bacillota</taxon>
        <taxon>Bacilli</taxon>
        <taxon>Lactobacillales</taxon>
        <taxon>Aerococcaceae</taxon>
        <taxon>Globicatella</taxon>
    </lineage>
</organism>
<evidence type="ECO:0000256" key="1">
    <source>
        <dbReference type="ARBA" id="ARBA00007521"/>
    </source>
</evidence>
<dbReference type="InterPro" id="IPR003477">
    <property type="entry name" value="PemK-like"/>
</dbReference>
<dbReference type="EMBL" id="JAAYSM010000308">
    <property type="protein sequence ID" value="NLJ18981.1"/>
    <property type="molecule type" value="Genomic_DNA"/>
</dbReference>
<dbReference type="SUPFAM" id="SSF50118">
    <property type="entry name" value="Cell growth inhibitor/plasmid maintenance toxic component"/>
    <property type="match status" value="1"/>
</dbReference>
<gene>
    <name evidence="3" type="ORF">GX355_08980</name>
</gene>
<comment type="similarity">
    <text evidence="1">Belongs to the PemK/MazF family.</text>
</comment>
<dbReference type="Gene3D" id="2.30.30.110">
    <property type="match status" value="1"/>
</dbReference>
<evidence type="ECO:0000256" key="2">
    <source>
        <dbReference type="ARBA" id="ARBA00022649"/>
    </source>
</evidence>
<protein>
    <submittedName>
        <fullName evidence="3">Type II toxin-antitoxin system PemK/MazF family toxin</fullName>
    </submittedName>
</protein>
<accession>A0A7X8C4V4</accession>